<dbReference type="EMBL" id="JAVDWU010000012">
    <property type="protein sequence ID" value="MDR7152575.1"/>
    <property type="molecule type" value="Genomic_DNA"/>
</dbReference>
<keyword evidence="2" id="KW-1185">Reference proteome</keyword>
<evidence type="ECO:0000313" key="2">
    <source>
        <dbReference type="Proteomes" id="UP001265700"/>
    </source>
</evidence>
<evidence type="ECO:0000313" key="1">
    <source>
        <dbReference type="EMBL" id="MDR7152575.1"/>
    </source>
</evidence>
<comment type="caution">
    <text evidence="1">The sequence shown here is derived from an EMBL/GenBank/DDBJ whole genome shotgun (WGS) entry which is preliminary data.</text>
</comment>
<reference evidence="1 2" key="1">
    <citation type="submission" date="2023-07" db="EMBL/GenBank/DDBJ databases">
        <title>Sorghum-associated microbial communities from plants grown in Nebraska, USA.</title>
        <authorList>
            <person name="Schachtman D."/>
        </authorList>
    </citation>
    <scope>NUCLEOTIDE SEQUENCE [LARGE SCALE GENOMIC DNA]</scope>
    <source>
        <strain evidence="1 2">4249</strain>
    </source>
</reference>
<accession>A0ABU1WTG1</accession>
<sequence>MKRRAEHPPVAEHWRCDVGAASVAVINIPASLDRRRTFDVDVTLVVRTPLEHRAPWHELTVELDGKRQWQRRVSSHSPGQTDGLDYHCHVQLETGRALRIRAVAAVGGSSVHQLLIEAREDL</sequence>
<gene>
    <name evidence="1" type="ORF">J2W49_004553</name>
</gene>
<proteinExistence type="predicted"/>
<dbReference type="RefSeq" id="WP_310321473.1">
    <property type="nucleotide sequence ID" value="NZ_JAVDWU010000012.1"/>
</dbReference>
<name>A0ABU1WTG1_9BURK</name>
<organism evidence="1 2">
    <name type="scientific">Hydrogenophaga palleronii</name>
    <dbReference type="NCBI Taxonomy" id="65655"/>
    <lineage>
        <taxon>Bacteria</taxon>
        <taxon>Pseudomonadati</taxon>
        <taxon>Pseudomonadota</taxon>
        <taxon>Betaproteobacteria</taxon>
        <taxon>Burkholderiales</taxon>
        <taxon>Comamonadaceae</taxon>
        <taxon>Hydrogenophaga</taxon>
    </lineage>
</organism>
<dbReference type="Proteomes" id="UP001265700">
    <property type="component" value="Unassembled WGS sequence"/>
</dbReference>
<protein>
    <submittedName>
        <fullName evidence="1">Uncharacterized protein</fullName>
    </submittedName>
</protein>